<dbReference type="InterPro" id="IPR027417">
    <property type="entry name" value="P-loop_NTPase"/>
</dbReference>
<dbReference type="InterPro" id="IPR036072">
    <property type="entry name" value="MYSc_Myo1"/>
</dbReference>
<evidence type="ECO:0000259" key="9">
    <source>
        <dbReference type="PROSITE" id="PS51757"/>
    </source>
</evidence>
<dbReference type="SMART" id="SM00242">
    <property type="entry name" value="MYSc"/>
    <property type="match status" value="1"/>
</dbReference>
<evidence type="ECO:0000256" key="5">
    <source>
        <dbReference type="ARBA" id="ARBA00023175"/>
    </source>
</evidence>
<evidence type="ECO:0000256" key="1">
    <source>
        <dbReference type="ARBA" id="ARBA00008314"/>
    </source>
</evidence>
<name>F2UGK6_SALR5</name>
<evidence type="ECO:0000259" key="8">
    <source>
        <dbReference type="PROSITE" id="PS51456"/>
    </source>
</evidence>
<dbReference type="GO" id="GO:0030048">
    <property type="term" value="P:actin filament-based movement"/>
    <property type="evidence" value="ECO:0007669"/>
    <property type="project" value="TreeGrafter"/>
</dbReference>
<gene>
    <name evidence="10" type="ORF">PTSG_07873</name>
</gene>
<dbReference type="Pfam" id="PF06017">
    <property type="entry name" value="Myosin_TH1"/>
    <property type="match status" value="1"/>
</dbReference>
<dbReference type="AlphaFoldDB" id="F2UGK6"/>
<dbReference type="Gene3D" id="1.20.120.720">
    <property type="entry name" value="Myosin VI head, motor domain, U50 subdomain"/>
    <property type="match status" value="1"/>
</dbReference>
<accession>F2UGK6</accession>
<dbReference type="PRINTS" id="PR00193">
    <property type="entry name" value="MYOSINHEAVY"/>
</dbReference>
<dbReference type="Gene3D" id="1.10.10.820">
    <property type="match status" value="1"/>
</dbReference>
<dbReference type="PROSITE" id="PS51757">
    <property type="entry name" value="TH1"/>
    <property type="match status" value="1"/>
</dbReference>
<dbReference type="PROSITE" id="PS50096">
    <property type="entry name" value="IQ"/>
    <property type="match status" value="1"/>
</dbReference>
<dbReference type="Proteomes" id="UP000007799">
    <property type="component" value="Unassembled WGS sequence"/>
</dbReference>
<evidence type="ECO:0000313" key="11">
    <source>
        <dbReference type="Proteomes" id="UP000007799"/>
    </source>
</evidence>
<feature type="binding site" evidence="7">
    <location>
        <begin position="103"/>
        <end position="110"/>
    </location>
    <ligand>
        <name>ATP</name>
        <dbReference type="ChEBI" id="CHEBI:30616"/>
    </ligand>
</feature>
<dbReference type="InterPro" id="IPR001609">
    <property type="entry name" value="Myosin_head_motor_dom-like"/>
</dbReference>
<dbReference type="CDD" id="cd01378">
    <property type="entry name" value="MYSc_Myo1"/>
    <property type="match status" value="1"/>
</dbReference>
<dbReference type="GO" id="GO:0006897">
    <property type="term" value="P:endocytosis"/>
    <property type="evidence" value="ECO:0007669"/>
    <property type="project" value="TreeGrafter"/>
</dbReference>
<dbReference type="GO" id="GO:0007015">
    <property type="term" value="P:actin filament organization"/>
    <property type="evidence" value="ECO:0007669"/>
    <property type="project" value="TreeGrafter"/>
</dbReference>
<dbReference type="STRING" id="946362.F2UGK6"/>
<dbReference type="FunFam" id="1.10.10.820:FF:000001">
    <property type="entry name" value="Myosin heavy chain"/>
    <property type="match status" value="1"/>
</dbReference>
<organism evidence="11">
    <name type="scientific">Salpingoeca rosetta (strain ATCC 50818 / BSB-021)</name>
    <dbReference type="NCBI Taxonomy" id="946362"/>
    <lineage>
        <taxon>Eukaryota</taxon>
        <taxon>Choanoflagellata</taxon>
        <taxon>Craspedida</taxon>
        <taxon>Salpingoecidae</taxon>
        <taxon>Salpingoeca</taxon>
    </lineage>
</organism>
<dbReference type="GO" id="GO:0051015">
    <property type="term" value="F:actin filament binding"/>
    <property type="evidence" value="ECO:0007669"/>
    <property type="project" value="TreeGrafter"/>
</dbReference>
<dbReference type="OrthoDB" id="6108017at2759"/>
<keyword evidence="2 7" id="KW-0547">Nucleotide-binding</keyword>
<dbReference type="InParanoid" id="F2UGK6"/>
<evidence type="ECO:0000256" key="6">
    <source>
        <dbReference type="ARBA" id="ARBA00023203"/>
    </source>
</evidence>
<feature type="domain" description="Myosin motor" evidence="8">
    <location>
        <begin position="10"/>
        <end position="700"/>
    </location>
</feature>
<dbReference type="GO" id="GO:0005524">
    <property type="term" value="F:ATP binding"/>
    <property type="evidence" value="ECO:0007669"/>
    <property type="project" value="UniProtKB-UniRule"/>
</dbReference>
<dbReference type="GO" id="GO:0005886">
    <property type="term" value="C:plasma membrane"/>
    <property type="evidence" value="ECO:0007669"/>
    <property type="project" value="TreeGrafter"/>
</dbReference>
<dbReference type="PANTHER" id="PTHR13140:SF713">
    <property type="entry name" value="UNCONVENTIONAL MYOSIN ID"/>
    <property type="match status" value="1"/>
</dbReference>
<dbReference type="FunFam" id="1.20.58.530:FF:000004">
    <property type="entry name" value="Unconventional myosin ID"/>
    <property type="match status" value="1"/>
</dbReference>
<feature type="domain" description="TH1" evidence="9">
    <location>
        <begin position="816"/>
        <end position="1005"/>
    </location>
</feature>
<reference evidence="10" key="1">
    <citation type="submission" date="2009-08" db="EMBL/GenBank/DDBJ databases">
        <title>Annotation of Salpingoeca rosetta.</title>
        <authorList>
            <consortium name="The Broad Institute Genome Sequencing Platform"/>
            <person name="Russ C."/>
            <person name="Cuomo C."/>
            <person name="Burger G."/>
            <person name="Gray M.W."/>
            <person name="Holland P.W.H."/>
            <person name="King N."/>
            <person name="Lang F.B.F."/>
            <person name="Roger A.J."/>
            <person name="Ruiz-Trillo I."/>
            <person name="Young S.K."/>
            <person name="Zeng Q."/>
            <person name="Gargeya S."/>
            <person name="Alvarado L."/>
            <person name="Berlin A."/>
            <person name="Chapman S.B."/>
            <person name="Chen Z."/>
            <person name="Freedman E."/>
            <person name="Gellesch M."/>
            <person name="Goldberg J."/>
            <person name="Griggs A."/>
            <person name="Gujja S."/>
            <person name="Heilman E."/>
            <person name="Heiman D."/>
            <person name="Howarth C."/>
            <person name="Mehta T."/>
            <person name="Neiman D."/>
            <person name="Pearson M."/>
            <person name="Roberts A."/>
            <person name="Saif S."/>
            <person name="Shea T."/>
            <person name="Shenoy N."/>
            <person name="Sisk P."/>
            <person name="Stolte C."/>
            <person name="Sykes S."/>
            <person name="White J."/>
            <person name="Yandava C."/>
            <person name="Haas B."/>
            <person name="Nusbaum C."/>
            <person name="Birren B."/>
        </authorList>
    </citation>
    <scope>NUCLEOTIDE SEQUENCE [LARGE SCALE GENOMIC DNA]</scope>
    <source>
        <strain evidence="10">ATCC 50818</strain>
    </source>
</reference>
<sequence>MALYKHGQDGSVGDAILLEPINEDAFIENLEKRFKKSKIYTYIGEVVVSVNPYKSLNIYGDNVIKEYRSREMYEREPHVFALADAAYRTMKRRRQDTCIVISGESGAGKTEASKIIMRYIAAVTNPSKQSEVERVKDLLLQSNAVLEAFGNARTNRNDNSSRFGKYMDINFDFKGDPIGGHIENYLLEKARVVAQQEGERNFHVFYQLLAGADDAHLRTLGLQRDARQFAYACGGDVTTVKRINDKADFKAAVQAMKRIGFSDDTRSTIWHIVAAILHLGNVTFADNGDTCKPVNEQIVNRVALLLDTSPGTVVEALTNRVVAARGEVVVKPLTKTEATHARDALAKAMYDRTFTHIVKTINDAIEVRTGNGARQTVIGVLDIYGFEIFDNNSFEQLCINYCNEKLQQLFIELVLKREQEEYRKEGITWTDVKFFNNRVICDLIEDGRRGILSILDEQCLMVGRRTDRTFLEAMDQQLAKHDHYSSRQTNNKDKDLERNEDFRLKHFAGDVIYKVDGFLEKNKDTLFQDLKRLMYSSHNPVIKELFPDGARDIRAVTKRPVTAGKAFKTSMGALVEQLAQKEPFYVRCIKPNETKSSSSFNTERVRHQVRYLGLMENVRVRRAGYANRQTYEHFLTRYKMLCSQTWPNFTAGTTKQGVKLILEAFDLRLAPNDNHDVALGNTKLFIRQPSTLALLESAREKKIPDLVTFVQARWRAWIARKYVRRLRAAVVIKRAFKKFKMRFFFVKVLRLFANVSSDPNLGRDYTWPTPPAVLHDFITRLKFMHQRWRARKIISRLDAKTVERLRLKVLGMIIFHARVPYWAHDLNWKGDYLADPNRNRALDAYMQSLATLRQQGMCQHLVFSSPVQKLSHRGKTQLRALVLARDGLYKLDPVKGFRMGTKPVPLTQIDAVTVTSNLDAVCVIHLRGDNDLVVYFPSGHRVPEFVTRLVRTCYLVHHYIQVHVKDTLYFVHDTHRPIAIYGTIEPDPVPQFIKTADGYSVTIPKLGEHSSSSALDV</sequence>
<dbReference type="Gene3D" id="1.20.58.530">
    <property type="match status" value="1"/>
</dbReference>
<evidence type="ECO:0000256" key="2">
    <source>
        <dbReference type="ARBA" id="ARBA00022741"/>
    </source>
</evidence>
<dbReference type="FunCoup" id="F2UGK6">
    <property type="interactions" value="700"/>
</dbReference>
<dbReference type="OMA" id="MTYGDIG"/>
<dbReference type="GeneID" id="16072238"/>
<feature type="region of interest" description="Actin-binding" evidence="7">
    <location>
        <begin position="571"/>
        <end position="593"/>
    </location>
</feature>
<dbReference type="PROSITE" id="PS51456">
    <property type="entry name" value="MYOSIN_MOTOR"/>
    <property type="match status" value="1"/>
</dbReference>
<evidence type="ECO:0000256" key="3">
    <source>
        <dbReference type="ARBA" id="ARBA00022840"/>
    </source>
</evidence>
<evidence type="ECO:0000256" key="4">
    <source>
        <dbReference type="ARBA" id="ARBA00023123"/>
    </source>
</evidence>
<keyword evidence="5 7" id="KW-0505">Motor protein</keyword>
<dbReference type="Gene3D" id="1.20.5.4820">
    <property type="match status" value="1"/>
</dbReference>
<dbReference type="KEGG" id="sre:PTSG_07873"/>
<dbReference type="InterPro" id="IPR036961">
    <property type="entry name" value="Kinesin_motor_dom_sf"/>
</dbReference>
<dbReference type="eggNOG" id="KOG0164">
    <property type="taxonomic scope" value="Eukaryota"/>
</dbReference>
<dbReference type="RefSeq" id="XP_004991677.1">
    <property type="nucleotide sequence ID" value="XM_004991620.1"/>
</dbReference>
<dbReference type="EMBL" id="GL832973">
    <property type="protein sequence ID" value="EGD75756.1"/>
    <property type="molecule type" value="Genomic_DNA"/>
</dbReference>
<dbReference type="PANTHER" id="PTHR13140">
    <property type="entry name" value="MYOSIN"/>
    <property type="match status" value="1"/>
</dbReference>
<keyword evidence="3 7" id="KW-0067">ATP-binding</keyword>
<keyword evidence="4 7" id="KW-0518">Myosin</keyword>
<keyword evidence="11" id="KW-1185">Reference proteome</keyword>
<proteinExistence type="inferred from homology"/>
<dbReference type="Gene3D" id="3.40.850.10">
    <property type="entry name" value="Kinesin motor domain"/>
    <property type="match status" value="1"/>
</dbReference>
<dbReference type="InterPro" id="IPR010926">
    <property type="entry name" value="Myosin_TH1"/>
</dbReference>
<evidence type="ECO:0000313" key="10">
    <source>
        <dbReference type="EMBL" id="EGD75756.1"/>
    </source>
</evidence>
<comment type="similarity">
    <text evidence="1 7">Belongs to the TRAFAC class myosin-kinesin ATPase superfamily. Myosin family.</text>
</comment>
<evidence type="ECO:0000256" key="7">
    <source>
        <dbReference type="PROSITE-ProRule" id="PRU00782"/>
    </source>
</evidence>
<dbReference type="GO" id="GO:0000146">
    <property type="term" value="F:microfilament motor activity"/>
    <property type="evidence" value="ECO:0007669"/>
    <property type="project" value="TreeGrafter"/>
</dbReference>
<dbReference type="SUPFAM" id="SSF52540">
    <property type="entry name" value="P-loop containing nucleoside triphosphate hydrolases"/>
    <property type="match status" value="1"/>
</dbReference>
<dbReference type="Pfam" id="PF00063">
    <property type="entry name" value="Myosin_head"/>
    <property type="match status" value="1"/>
</dbReference>
<protein>
    <submittedName>
        <fullName evidence="10">Uncharacterized protein</fullName>
    </submittedName>
</protein>
<dbReference type="GO" id="GO:0016459">
    <property type="term" value="C:myosin complex"/>
    <property type="evidence" value="ECO:0007669"/>
    <property type="project" value="UniProtKB-KW"/>
</dbReference>
<keyword evidence="6 7" id="KW-0009">Actin-binding</keyword>
<dbReference type="GO" id="GO:0005737">
    <property type="term" value="C:cytoplasm"/>
    <property type="evidence" value="ECO:0007669"/>
    <property type="project" value="TreeGrafter"/>
</dbReference>